<keyword evidence="3" id="KW-1133">Transmembrane helix</keyword>
<organism evidence="5 6">
    <name type="scientific">Phytophthora lilii</name>
    <dbReference type="NCBI Taxonomy" id="2077276"/>
    <lineage>
        <taxon>Eukaryota</taxon>
        <taxon>Sar</taxon>
        <taxon>Stramenopiles</taxon>
        <taxon>Oomycota</taxon>
        <taxon>Peronosporomycetes</taxon>
        <taxon>Peronosporales</taxon>
        <taxon>Peronosporaceae</taxon>
        <taxon>Phytophthora</taxon>
    </lineage>
</organism>
<dbReference type="Pfam" id="PF00010">
    <property type="entry name" value="HLH"/>
    <property type="match status" value="1"/>
</dbReference>
<dbReference type="PANTHER" id="PTHR35796">
    <property type="entry name" value="HYPOTHETICAL CYTOSOLIC PROTEIN"/>
    <property type="match status" value="1"/>
</dbReference>
<feature type="compositionally biased region" description="Low complexity" evidence="2">
    <location>
        <begin position="118"/>
        <end position="136"/>
    </location>
</feature>
<keyword evidence="3" id="KW-0812">Transmembrane</keyword>
<evidence type="ECO:0000259" key="4">
    <source>
        <dbReference type="PROSITE" id="PS50888"/>
    </source>
</evidence>
<dbReference type="InterPro" id="IPR036638">
    <property type="entry name" value="HLH_DNA-bd_sf"/>
</dbReference>
<keyword evidence="6" id="KW-1185">Reference proteome</keyword>
<evidence type="ECO:0000256" key="3">
    <source>
        <dbReference type="SAM" id="Phobius"/>
    </source>
</evidence>
<dbReference type="InterPro" id="IPR011598">
    <property type="entry name" value="bHLH_dom"/>
</dbReference>
<dbReference type="SUPFAM" id="SSF81383">
    <property type="entry name" value="F-box domain"/>
    <property type="match status" value="1"/>
</dbReference>
<dbReference type="SMART" id="SM00353">
    <property type="entry name" value="HLH"/>
    <property type="match status" value="1"/>
</dbReference>
<keyword evidence="1" id="KW-0175">Coiled coil</keyword>
<feature type="region of interest" description="Disordered" evidence="2">
    <location>
        <begin position="305"/>
        <end position="346"/>
    </location>
</feature>
<feature type="transmembrane region" description="Helical" evidence="3">
    <location>
        <begin position="447"/>
        <end position="476"/>
    </location>
</feature>
<evidence type="ECO:0000313" key="6">
    <source>
        <dbReference type="Proteomes" id="UP001165083"/>
    </source>
</evidence>
<comment type="caution">
    <text evidence="5">The sequence shown here is derived from an EMBL/GenBank/DDBJ whole genome shotgun (WGS) entry which is preliminary data.</text>
</comment>
<evidence type="ECO:0000313" key="5">
    <source>
        <dbReference type="EMBL" id="GMF28253.1"/>
    </source>
</evidence>
<evidence type="ECO:0000256" key="2">
    <source>
        <dbReference type="SAM" id="MobiDB-lite"/>
    </source>
</evidence>
<gene>
    <name evidence="5" type="ORF">Plil01_001187700</name>
</gene>
<sequence length="479" mass="51987">MATDAERLWPALSDDELAASAALVTTTATVTTTQQRLLLPSPAGELSAFLGAGASSSGAQNFLDDLLSDDADAAQPSQSFQLLQGHEDGAVAGAMSDGGVLSDAAFFSLGEEHRAEQSTSYSSSASGSPTTGANASRLLQLETNYERKKKRAKINRKDLNSRFQELMDILHLKEDRKLNRAKILEKTIEHIEKLTAELNALKAGHQPQQGLNQTQQTHARKTAVALQHPHQFHGITSAMAHSMGHHSATSSAHANVSTGAPILPFNPSHNHPWSAAGVGTSLPLAQMMWVPCPVVTSSGMMLKRAAPGRPIDTSTRKRGRVESVESVTTTVSEPATSSSEIESVPETSDVMMTSVSSVEKDASMFVWSALEIPTLLSYCDAWTLATVMRVSRELRHAATSDKLWADLSRERWRLPFTTSITQPRQQWQQWHALNRIPDCSAFTVRLLLFRVVLVPGFFVSDILLVLSASSAGWVLVCVW</sequence>
<feature type="region of interest" description="Disordered" evidence="2">
    <location>
        <begin position="117"/>
        <end position="136"/>
    </location>
</feature>
<feature type="coiled-coil region" evidence="1">
    <location>
        <begin position="142"/>
        <end position="204"/>
    </location>
</feature>
<dbReference type="Gene3D" id="4.10.280.10">
    <property type="entry name" value="Helix-loop-helix DNA-binding domain"/>
    <property type="match status" value="1"/>
</dbReference>
<feature type="domain" description="BHLH" evidence="4">
    <location>
        <begin position="143"/>
        <end position="194"/>
    </location>
</feature>
<protein>
    <submittedName>
        <fullName evidence="5">Unnamed protein product</fullName>
    </submittedName>
</protein>
<dbReference type="GO" id="GO:0046983">
    <property type="term" value="F:protein dimerization activity"/>
    <property type="evidence" value="ECO:0007669"/>
    <property type="project" value="InterPro"/>
</dbReference>
<proteinExistence type="predicted"/>
<dbReference type="InterPro" id="IPR036047">
    <property type="entry name" value="F-box-like_dom_sf"/>
</dbReference>
<evidence type="ECO:0000256" key="1">
    <source>
        <dbReference type="SAM" id="Coils"/>
    </source>
</evidence>
<dbReference type="EMBL" id="BSXW01000703">
    <property type="protein sequence ID" value="GMF28253.1"/>
    <property type="molecule type" value="Genomic_DNA"/>
</dbReference>
<keyword evidence="3" id="KW-0472">Membrane</keyword>
<dbReference type="PROSITE" id="PS50888">
    <property type="entry name" value="BHLH"/>
    <property type="match status" value="1"/>
</dbReference>
<dbReference type="OrthoDB" id="71963at2759"/>
<dbReference type="Proteomes" id="UP001165083">
    <property type="component" value="Unassembled WGS sequence"/>
</dbReference>
<dbReference type="SUPFAM" id="SSF47459">
    <property type="entry name" value="HLH, helix-loop-helix DNA-binding domain"/>
    <property type="match status" value="1"/>
</dbReference>
<dbReference type="AlphaFoldDB" id="A0A9W6X2H3"/>
<reference evidence="5" key="1">
    <citation type="submission" date="2023-04" db="EMBL/GenBank/DDBJ databases">
        <title>Phytophthora lilii NBRC 32176.</title>
        <authorList>
            <person name="Ichikawa N."/>
            <person name="Sato H."/>
            <person name="Tonouchi N."/>
        </authorList>
    </citation>
    <scope>NUCLEOTIDE SEQUENCE</scope>
    <source>
        <strain evidence="5">NBRC 32176</strain>
    </source>
</reference>
<dbReference type="PANTHER" id="PTHR35796:SF3">
    <property type="entry name" value="BHLH DOMAIN-CONTAINING PROTEIN"/>
    <property type="match status" value="1"/>
</dbReference>
<feature type="compositionally biased region" description="Low complexity" evidence="2">
    <location>
        <begin position="324"/>
        <end position="340"/>
    </location>
</feature>
<name>A0A9W6X2H3_9STRA</name>
<accession>A0A9W6X2H3</accession>